<dbReference type="EMBL" id="CAJOBC010083098">
    <property type="protein sequence ID" value="CAF4296657.1"/>
    <property type="molecule type" value="Genomic_DNA"/>
</dbReference>
<evidence type="ECO:0000313" key="8">
    <source>
        <dbReference type="EMBL" id="CAF4296657.1"/>
    </source>
</evidence>
<keyword evidence="2 6" id="KW-0328">Glycosyltransferase</keyword>
<evidence type="ECO:0000313" key="7">
    <source>
        <dbReference type="EMBL" id="CAF1404523.1"/>
    </source>
</evidence>
<keyword evidence="6" id="KW-0521">NADP</keyword>
<accession>A0A815LI51</accession>
<keyword evidence="4" id="KW-0548">Nucleotidyltransferase</keyword>
<dbReference type="OrthoDB" id="10595021at2759"/>
<dbReference type="EMBL" id="CAJNOQ010017674">
    <property type="protein sequence ID" value="CAF1404523.1"/>
    <property type="molecule type" value="Genomic_DNA"/>
</dbReference>
<name>A0A815LI51_9BILA</name>
<dbReference type="Proteomes" id="UP000681722">
    <property type="component" value="Unassembled WGS sequence"/>
</dbReference>
<protein>
    <recommendedName>
        <fullName evidence="6">NAD(P)(+)--arginine ADP-ribosyltransferase</fullName>
        <ecNumber evidence="6">2.4.2.31</ecNumber>
    </recommendedName>
    <alternativeName>
        <fullName evidence="6">Mono(ADP-ribosyl)transferase</fullName>
    </alternativeName>
</protein>
<evidence type="ECO:0000256" key="2">
    <source>
        <dbReference type="ARBA" id="ARBA00022676"/>
    </source>
</evidence>
<feature type="non-terminal residue" evidence="7">
    <location>
        <position position="1"/>
    </location>
</feature>
<keyword evidence="3 6" id="KW-0808">Transferase</keyword>
<gene>
    <name evidence="7" type="ORF">GPM918_LOCUS33350</name>
    <name evidence="8" type="ORF">SRO942_LOCUS34035</name>
</gene>
<reference evidence="7" key="1">
    <citation type="submission" date="2021-02" db="EMBL/GenBank/DDBJ databases">
        <authorList>
            <person name="Nowell W R."/>
        </authorList>
    </citation>
    <scope>NUCLEOTIDE SEQUENCE</scope>
</reference>
<dbReference type="SUPFAM" id="SSF56399">
    <property type="entry name" value="ADP-ribosylation"/>
    <property type="match status" value="1"/>
</dbReference>
<dbReference type="Pfam" id="PF01129">
    <property type="entry name" value="ART"/>
    <property type="match status" value="1"/>
</dbReference>
<dbReference type="AlphaFoldDB" id="A0A815LI51"/>
<sequence>VNEQRKEKEYINKHNCTPYEQGKTVEIKELFSHENGNKKFVGNPNDPIEWIKIGKHIDQDAKAIRSMLKSYSHRYKYNSKSKMKVEMIDLGNYKGIEKIIRYFDQANETHFNPEDRNQHQLLYILNLICCHPNFNEYEFQGQTYRGMKMDADDLKQYEIGAKIMTKSLLSTLKERFVAENFATKAKQNADANKMKRSCICIYNIRKAHTALDIENLSVFPYEKEVLLIPYSAFKVVNIQEINKEYGTEIEI</sequence>
<dbReference type="EC" id="2.4.2.31" evidence="6"/>
<evidence type="ECO:0000256" key="1">
    <source>
        <dbReference type="ARBA" id="ARBA00009558"/>
    </source>
</evidence>
<dbReference type="Gene3D" id="3.90.176.10">
    <property type="entry name" value="Toxin ADP-ribosyltransferase, Chain A, domain 1"/>
    <property type="match status" value="1"/>
</dbReference>
<evidence type="ECO:0000313" key="9">
    <source>
        <dbReference type="Proteomes" id="UP000663829"/>
    </source>
</evidence>
<dbReference type="InterPro" id="IPR000768">
    <property type="entry name" value="ART"/>
</dbReference>
<evidence type="ECO:0000256" key="4">
    <source>
        <dbReference type="ARBA" id="ARBA00022695"/>
    </source>
</evidence>
<evidence type="ECO:0000256" key="6">
    <source>
        <dbReference type="RuleBase" id="RU361228"/>
    </source>
</evidence>
<dbReference type="Proteomes" id="UP000663829">
    <property type="component" value="Unassembled WGS sequence"/>
</dbReference>
<dbReference type="GO" id="GO:0106274">
    <property type="term" value="F:NAD+-protein-arginine ADP-ribosyltransferase activity"/>
    <property type="evidence" value="ECO:0007669"/>
    <property type="project" value="UniProtKB-EC"/>
</dbReference>
<keyword evidence="9" id="KW-1185">Reference proteome</keyword>
<organism evidence="7 9">
    <name type="scientific">Didymodactylos carnosus</name>
    <dbReference type="NCBI Taxonomy" id="1234261"/>
    <lineage>
        <taxon>Eukaryota</taxon>
        <taxon>Metazoa</taxon>
        <taxon>Spiralia</taxon>
        <taxon>Gnathifera</taxon>
        <taxon>Rotifera</taxon>
        <taxon>Eurotatoria</taxon>
        <taxon>Bdelloidea</taxon>
        <taxon>Philodinida</taxon>
        <taxon>Philodinidae</taxon>
        <taxon>Didymodactylos</taxon>
    </lineage>
</organism>
<dbReference type="GO" id="GO:0016779">
    <property type="term" value="F:nucleotidyltransferase activity"/>
    <property type="evidence" value="ECO:0007669"/>
    <property type="project" value="UniProtKB-KW"/>
</dbReference>
<proteinExistence type="inferred from homology"/>
<comment type="similarity">
    <text evidence="1 6">Belongs to the Arg-specific ADP-ribosyltransferase family.</text>
</comment>
<evidence type="ECO:0000256" key="3">
    <source>
        <dbReference type="ARBA" id="ARBA00022679"/>
    </source>
</evidence>
<comment type="caution">
    <text evidence="7">The sequence shown here is derived from an EMBL/GenBank/DDBJ whole genome shotgun (WGS) entry which is preliminary data.</text>
</comment>
<keyword evidence="6" id="KW-0520">NAD</keyword>
<evidence type="ECO:0000256" key="5">
    <source>
        <dbReference type="ARBA" id="ARBA00047597"/>
    </source>
</evidence>
<comment type="catalytic activity">
    <reaction evidence="5 6">
        <text>L-arginyl-[protein] + NAD(+) = N(omega)-(ADP-D-ribosyl)-L-arginyl-[protein] + nicotinamide + H(+)</text>
        <dbReference type="Rhea" id="RHEA:19149"/>
        <dbReference type="Rhea" id="RHEA-COMP:10532"/>
        <dbReference type="Rhea" id="RHEA-COMP:15087"/>
        <dbReference type="ChEBI" id="CHEBI:15378"/>
        <dbReference type="ChEBI" id="CHEBI:17154"/>
        <dbReference type="ChEBI" id="CHEBI:29965"/>
        <dbReference type="ChEBI" id="CHEBI:57540"/>
        <dbReference type="ChEBI" id="CHEBI:142554"/>
        <dbReference type="EC" id="2.4.2.31"/>
    </reaction>
</comment>
<dbReference type="PROSITE" id="PS51996">
    <property type="entry name" value="TR_MART"/>
    <property type="match status" value="1"/>
</dbReference>